<evidence type="ECO:0000256" key="1">
    <source>
        <dbReference type="SAM" id="MobiDB-lite"/>
    </source>
</evidence>
<dbReference type="EMBL" id="ML993877">
    <property type="protein sequence ID" value="KAF2204394.1"/>
    <property type="molecule type" value="Genomic_DNA"/>
</dbReference>
<evidence type="ECO:0000313" key="3">
    <source>
        <dbReference type="Proteomes" id="UP000799536"/>
    </source>
</evidence>
<accession>A0A9P4JWA8</accession>
<organism evidence="2 3">
    <name type="scientific">Delitschia confertaspora ATCC 74209</name>
    <dbReference type="NCBI Taxonomy" id="1513339"/>
    <lineage>
        <taxon>Eukaryota</taxon>
        <taxon>Fungi</taxon>
        <taxon>Dikarya</taxon>
        <taxon>Ascomycota</taxon>
        <taxon>Pezizomycotina</taxon>
        <taxon>Dothideomycetes</taxon>
        <taxon>Pleosporomycetidae</taxon>
        <taxon>Pleosporales</taxon>
        <taxon>Delitschiaceae</taxon>
        <taxon>Delitschia</taxon>
    </lineage>
</organism>
<dbReference type="OrthoDB" id="3535086at2759"/>
<keyword evidence="3" id="KW-1185">Reference proteome</keyword>
<dbReference type="Proteomes" id="UP000799536">
    <property type="component" value="Unassembled WGS sequence"/>
</dbReference>
<feature type="compositionally biased region" description="Low complexity" evidence="1">
    <location>
        <begin position="38"/>
        <end position="56"/>
    </location>
</feature>
<gene>
    <name evidence="2" type="ORF">GQ43DRAFT_429006</name>
</gene>
<evidence type="ECO:0000313" key="2">
    <source>
        <dbReference type="EMBL" id="KAF2204394.1"/>
    </source>
</evidence>
<feature type="compositionally biased region" description="Polar residues" evidence="1">
    <location>
        <begin position="13"/>
        <end position="23"/>
    </location>
</feature>
<proteinExistence type="predicted"/>
<reference evidence="2" key="1">
    <citation type="journal article" date="2020" name="Stud. Mycol.">
        <title>101 Dothideomycetes genomes: a test case for predicting lifestyles and emergence of pathogens.</title>
        <authorList>
            <person name="Haridas S."/>
            <person name="Albert R."/>
            <person name="Binder M."/>
            <person name="Bloem J."/>
            <person name="Labutti K."/>
            <person name="Salamov A."/>
            <person name="Andreopoulos B."/>
            <person name="Baker S."/>
            <person name="Barry K."/>
            <person name="Bills G."/>
            <person name="Bluhm B."/>
            <person name="Cannon C."/>
            <person name="Castanera R."/>
            <person name="Culley D."/>
            <person name="Daum C."/>
            <person name="Ezra D."/>
            <person name="Gonzalez J."/>
            <person name="Henrissat B."/>
            <person name="Kuo A."/>
            <person name="Liang C."/>
            <person name="Lipzen A."/>
            <person name="Lutzoni F."/>
            <person name="Magnuson J."/>
            <person name="Mondo S."/>
            <person name="Nolan M."/>
            <person name="Ohm R."/>
            <person name="Pangilinan J."/>
            <person name="Park H.-J."/>
            <person name="Ramirez L."/>
            <person name="Alfaro M."/>
            <person name="Sun H."/>
            <person name="Tritt A."/>
            <person name="Yoshinaga Y."/>
            <person name="Zwiers L.-H."/>
            <person name="Turgeon B."/>
            <person name="Goodwin S."/>
            <person name="Spatafora J."/>
            <person name="Crous P."/>
            <person name="Grigoriev I."/>
        </authorList>
    </citation>
    <scope>NUCLEOTIDE SEQUENCE</scope>
    <source>
        <strain evidence="2">ATCC 74209</strain>
    </source>
</reference>
<feature type="region of interest" description="Disordered" evidence="1">
    <location>
        <begin position="1"/>
        <end position="56"/>
    </location>
</feature>
<sequence length="139" mass="15395">MFPLLQPSRPKHPQQSPQINHVHQQTREVHQTLQYQAPSTDVSTPSSTSQSTILPPKLHSRLEVMPPFAAPPQNSMFPLAGSPAFYNSAVRHPVFFTPKLKKPPFPIPHSPSQGFNPVASGYIMENRKPTVEGAAKTKL</sequence>
<dbReference type="AlphaFoldDB" id="A0A9P4JWA8"/>
<comment type="caution">
    <text evidence="2">The sequence shown here is derived from an EMBL/GenBank/DDBJ whole genome shotgun (WGS) entry which is preliminary data.</text>
</comment>
<name>A0A9P4JWA8_9PLEO</name>
<protein>
    <submittedName>
        <fullName evidence="2">Uncharacterized protein</fullName>
    </submittedName>
</protein>